<gene>
    <name evidence="9" type="ORF">RU96_GL001748</name>
</gene>
<evidence type="ECO:0000256" key="8">
    <source>
        <dbReference type="PIRSR" id="PIRSR005096-3"/>
    </source>
</evidence>
<evidence type="ECO:0000256" key="4">
    <source>
        <dbReference type="ARBA" id="ARBA00023277"/>
    </source>
</evidence>
<dbReference type="InterPro" id="IPR014718">
    <property type="entry name" value="GH-type_carb-bd"/>
</dbReference>
<proteinExistence type="inferred from homology"/>
<feature type="active site" description="Proton acceptor" evidence="6">
    <location>
        <position position="297"/>
    </location>
</feature>
<dbReference type="SUPFAM" id="SSF74650">
    <property type="entry name" value="Galactose mutarotase-like"/>
    <property type="match status" value="1"/>
</dbReference>
<dbReference type="EMBL" id="JXKG01000033">
    <property type="protein sequence ID" value="OJG13821.1"/>
    <property type="molecule type" value="Genomic_DNA"/>
</dbReference>
<dbReference type="EC" id="5.1.3.3" evidence="5"/>
<evidence type="ECO:0000256" key="5">
    <source>
        <dbReference type="PIRNR" id="PIRNR005096"/>
    </source>
</evidence>
<dbReference type="Pfam" id="PF01263">
    <property type="entry name" value="Aldose_epim"/>
    <property type="match status" value="1"/>
</dbReference>
<dbReference type="InterPro" id="IPR015443">
    <property type="entry name" value="Aldose_1-epimerase"/>
</dbReference>
<dbReference type="CDD" id="cd09019">
    <property type="entry name" value="galactose_mutarotase_like"/>
    <property type="match status" value="1"/>
</dbReference>
<dbReference type="Proteomes" id="UP000182835">
    <property type="component" value="Unassembled WGS sequence"/>
</dbReference>
<dbReference type="GO" id="GO:0006006">
    <property type="term" value="P:glucose metabolic process"/>
    <property type="evidence" value="ECO:0007669"/>
    <property type="project" value="TreeGrafter"/>
</dbReference>
<feature type="binding site" evidence="7">
    <location>
        <position position="236"/>
    </location>
    <ligand>
        <name>beta-D-galactose</name>
        <dbReference type="ChEBI" id="CHEBI:27667"/>
    </ligand>
</feature>
<comment type="similarity">
    <text evidence="2 5">Belongs to the aldose epimerase family.</text>
</comment>
<evidence type="ECO:0000313" key="9">
    <source>
        <dbReference type="EMBL" id="OJG13821.1"/>
    </source>
</evidence>
<dbReference type="InterPro" id="IPR047215">
    <property type="entry name" value="Galactose_mutarotase-like"/>
</dbReference>
<dbReference type="STRING" id="317010.RU96_GL001748"/>
<dbReference type="AlphaFoldDB" id="A0A1L8R225"/>
<dbReference type="GO" id="GO:0030246">
    <property type="term" value="F:carbohydrate binding"/>
    <property type="evidence" value="ECO:0007669"/>
    <property type="project" value="InterPro"/>
</dbReference>
<dbReference type="GO" id="GO:0033499">
    <property type="term" value="P:galactose catabolic process via UDP-galactose, Leloir pathway"/>
    <property type="evidence" value="ECO:0007669"/>
    <property type="project" value="TreeGrafter"/>
</dbReference>
<dbReference type="PIRSF" id="PIRSF005096">
    <property type="entry name" value="GALM"/>
    <property type="match status" value="1"/>
</dbReference>
<keyword evidence="3 5" id="KW-0413">Isomerase</keyword>
<evidence type="ECO:0000313" key="10">
    <source>
        <dbReference type="Proteomes" id="UP000182835"/>
    </source>
</evidence>
<comment type="catalytic activity">
    <reaction evidence="5">
        <text>alpha-D-glucose = beta-D-glucose</text>
        <dbReference type="Rhea" id="RHEA:10264"/>
        <dbReference type="ChEBI" id="CHEBI:15903"/>
        <dbReference type="ChEBI" id="CHEBI:17925"/>
        <dbReference type="EC" id="5.1.3.3"/>
    </reaction>
</comment>
<accession>A0A1L8R225</accession>
<comment type="pathway">
    <text evidence="1 5">Carbohydrate metabolism; hexose metabolism.</text>
</comment>
<feature type="binding site" evidence="8">
    <location>
        <begin position="176"/>
        <end position="178"/>
    </location>
    <ligand>
        <name>beta-D-galactose</name>
        <dbReference type="ChEBI" id="CHEBI:27667"/>
    </ligand>
</feature>
<feature type="active site" description="Proton donor" evidence="6">
    <location>
        <position position="176"/>
    </location>
</feature>
<dbReference type="UniPathway" id="UPA00242"/>
<dbReference type="InterPro" id="IPR011013">
    <property type="entry name" value="Gal_mutarotase_sf_dom"/>
</dbReference>
<reference evidence="9 10" key="1">
    <citation type="submission" date="2014-12" db="EMBL/GenBank/DDBJ databases">
        <title>Draft genome sequences of 29 type strains of Enterococci.</title>
        <authorList>
            <person name="Zhong Z."/>
            <person name="Sun Z."/>
            <person name="Liu W."/>
            <person name="Zhang W."/>
            <person name="Zhang H."/>
        </authorList>
    </citation>
    <scope>NUCLEOTIDE SEQUENCE [LARGE SCALE GENOMIC DNA]</scope>
    <source>
        <strain evidence="9 10">DSM 21207</strain>
    </source>
</reference>
<dbReference type="PANTHER" id="PTHR10091:SF0">
    <property type="entry name" value="GALACTOSE MUTAROTASE"/>
    <property type="match status" value="1"/>
</dbReference>
<organism evidence="9 10">
    <name type="scientific">Enterococcus canintestini</name>
    <dbReference type="NCBI Taxonomy" id="317010"/>
    <lineage>
        <taxon>Bacteria</taxon>
        <taxon>Bacillati</taxon>
        <taxon>Bacillota</taxon>
        <taxon>Bacilli</taxon>
        <taxon>Lactobacillales</taxon>
        <taxon>Enterococcaceae</taxon>
        <taxon>Enterococcus</taxon>
    </lineage>
</organism>
<protein>
    <recommendedName>
        <fullName evidence="5">Aldose 1-epimerase</fullName>
        <ecNumber evidence="5">5.1.3.3</ecNumber>
    </recommendedName>
</protein>
<keyword evidence="4 5" id="KW-0119">Carbohydrate metabolism</keyword>
<name>A0A1L8R225_9ENTE</name>
<dbReference type="GO" id="GO:0004034">
    <property type="term" value="F:aldose 1-epimerase activity"/>
    <property type="evidence" value="ECO:0007669"/>
    <property type="project" value="UniProtKB-EC"/>
</dbReference>
<evidence type="ECO:0000256" key="7">
    <source>
        <dbReference type="PIRSR" id="PIRSR005096-2"/>
    </source>
</evidence>
<evidence type="ECO:0000256" key="6">
    <source>
        <dbReference type="PIRSR" id="PIRSR005096-1"/>
    </source>
</evidence>
<dbReference type="PANTHER" id="PTHR10091">
    <property type="entry name" value="ALDOSE-1-EPIMERASE"/>
    <property type="match status" value="1"/>
</dbReference>
<comment type="caution">
    <text evidence="9">The sequence shown here is derived from an EMBL/GenBank/DDBJ whole genome shotgun (WGS) entry which is preliminary data.</text>
</comment>
<evidence type="ECO:0000256" key="1">
    <source>
        <dbReference type="ARBA" id="ARBA00005028"/>
    </source>
</evidence>
<dbReference type="Gene3D" id="2.70.98.10">
    <property type="match status" value="1"/>
</dbReference>
<dbReference type="GO" id="GO:0005737">
    <property type="term" value="C:cytoplasm"/>
    <property type="evidence" value="ECO:0007669"/>
    <property type="project" value="TreeGrafter"/>
</dbReference>
<evidence type="ECO:0000256" key="3">
    <source>
        <dbReference type="ARBA" id="ARBA00023235"/>
    </source>
</evidence>
<sequence length="331" mass="35847">MLMATVEKLTNQAWGTYFEVKNKDGVILELHPFGARALSLVLPVDDGKRDILVGCKNLADYKENSYYNATIGPVAGRIAAARFELEGVEYNTEANQKGNTLHGGFEGFDQRVWQAEPFVAENLAGVVFKLIDPDGNHGFPGNVSAKVTYTLSDDNQYSFTFEATTDKPTLFNPTNHGYYNLTGTPSNAIDEHTLQINANFVAQTNDDVTTTGDKVAVTGTKFDFVSGRKIGPTLLDDPFLIEADAPDALTLTAPDGKVALTLLTQAPAVVIYTTGQGEAGTKMNTGVMRNHGAIAIEPQGVPGTEIYPQFGDITLTPEKEYSMTSTFKLIF</sequence>
<evidence type="ECO:0000256" key="2">
    <source>
        <dbReference type="ARBA" id="ARBA00006206"/>
    </source>
</evidence>
<dbReference type="InterPro" id="IPR008183">
    <property type="entry name" value="Aldose_1/G6P_1-epimerase"/>
</dbReference>